<organism evidence="2 3">
    <name type="scientific">Magallana gigas</name>
    <name type="common">Pacific oyster</name>
    <name type="synonym">Crassostrea gigas</name>
    <dbReference type="NCBI Taxonomy" id="29159"/>
    <lineage>
        <taxon>Eukaryota</taxon>
        <taxon>Metazoa</taxon>
        <taxon>Spiralia</taxon>
        <taxon>Lophotrochozoa</taxon>
        <taxon>Mollusca</taxon>
        <taxon>Bivalvia</taxon>
        <taxon>Autobranchia</taxon>
        <taxon>Pteriomorphia</taxon>
        <taxon>Ostreida</taxon>
        <taxon>Ostreoidea</taxon>
        <taxon>Ostreidae</taxon>
        <taxon>Magallana</taxon>
    </lineage>
</organism>
<dbReference type="EnsemblMetazoa" id="G8500.1">
    <property type="protein sequence ID" value="G8500.1:cds"/>
    <property type="gene ID" value="G8500"/>
</dbReference>
<reference evidence="2" key="1">
    <citation type="submission" date="2022-08" db="UniProtKB">
        <authorList>
            <consortium name="EnsemblMetazoa"/>
        </authorList>
    </citation>
    <scope>IDENTIFICATION</scope>
    <source>
        <strain evidence="2">05x7-T-G4-1.051#20</strain>
    </source>
</reference>
<protein>
    <submittedName>
        <fullName evidence="2">Uncharacterized protein</fullName>
    </submittedName>
</protein>
<dbReference type="Proteomes" id="UP000005408">
    <property type="component" value="Unassembled WGS sequence"/>
</dbReference>
<sequence>MENEFHDIDDIPLRVEIQPYMFEPPARAEPTENSEENSDTITSNGDDESRLLNTIWCECGLCETMTTVPECICCAEIPLIDEIRASSQIECITQHQTFIDNCLNIRVLEVSMYMYIQSEGPLDDNEPINE</sequence>
<evidence type="ECO:0000256" key="1">
    <source>
        <dbReference type="SAM" id="MobiDB-lite"/>
    </source>
</evidence>
<evidence type="ECO:0000313" key="3">
    <source>
        <dbReference type="Proteomes" id="UP000005408"/>
    </source>
</evidence>
<feature type="region of interest" description="Disordered" evidence="1">
    <location>
        <begin position="22"/>
        <end position="46"/>
    </location>
</feature>
<dbReference type="PANTHER" id="PTHR36981">
    <property type="entry name" value="ZGC:195170"/>
    <property type="match status" value="1"/>
</dbReference>
<accession>A0A8W8P2R9</accession>
<evidence type="ECO:0000313" key="2">
    <source>
        <dbReference type="EnsemblMetazoa" id="G8500.1:cds"/>
    </source>
</evidence>
<name>A0A8W8P2R9_MAGGI</name>
<dbReference type="AlphaFoldDB" id="A0A8W8P2R9"/>
<proteinExistence type="predicted"/>
<keyword evidence="3" id="KW-1185">Reference proteome</keyword>
<dbReference type="PANTHER" id="PTHR36981:SF1">
    <property type="entry name" value="P2X PURINORECEPTOR 7 INTRACELLULAR DOMAIN-CONTAINING PROTEIN"/>
    <property type="match status" value="1"/>
</dbReference>